<dbReference type="Proteomes" id="UP000427769">
    <property type="component" value="Chromosome"/>
</dbReference>
<keyword evidence="4" id="KW-1185">Reference proteome</keyword>
<feature type="domain" description="Inner membrane protein YgaP-like transmembrane" evidence="2">
    <location>
        <begin position="1"/>
        <end position="60"/>
    </location>
</feature>
<proteinExistence type="predicted"/>
<protein>
    <recommendedName>
        <fullName evidence="2">Inner membrane protein YgaP-like transmembrane domain-containing protein</fullName>
    </recommendedName>
</protein>
<keyword evidence="1" id="KW-1133">Transmembrane helix</keyword>
<dbReference type="OrthoDB" id="9804804at2"/>
<dbReference type="EMBL" id="AP021875">
    <property type="protein sequence ID" value="BBO75925.1"/>
    <property type="molecule type" value="Genomic_DNA"/>
</dbReference>
<dbReference type="AlphaFoldDB" id="A0A5K7Z5E1"/>
<evidence type="ECO:0000313" key="4">
    <source>
        <dbReference type="Proteomes" id="UP000427769"/>
    </source>
</evidence>
<evidence type="ECO:0000313" key="3">
    <source>
        <dbReference type="EMBL" id="BBO75925.1"/>
    </source>
</evidence>
<dbReference type="KEGG" id="dwd:DSCW_33420"/>
<dbReference type="InterPro" id="IPR021309">
    <property type="entry name" value="YgaP-like_TM"/>
</dbReference>
<evidence type="ECO:0000259" key="2">
    <source>
        <dbReference type="Pfam" id="PF11127"/>
    </source>
</evidence>
<reference evidence="3 4" key="1">
    <citation type="submission" date="2019-11" db="EMBL/GenBank/DDBJ databases">
        <title>Comparative genomics of hydrocarbon-degrading Desulfosarcina strains.</title>
        <authorList>
            <person name="Watanabe M."/>
            <person name="Kojima H."/>
            <person name="Fukui M."/>
        </authorList>
    </citation>
    <scope>NUCLEOTIDE SEQUENCE [LARGE SCALE GENOMIC DNA]</scope>
    <source>
        <strain evidence="3 4">PP31</strain>
    </source>
</reference>
<gene>
    <name evidence="3" type="ORF">DSCW_33420</name>
</gene>
<dbReference type="Pfam" id="PF11127">
    <property type="entry name" value="YgaP-like_TM"/>
    <property type="match status" value="1"/>
</dbReference>
<feature type="transmembrane region" description="Helical" evidence="1">
    <location>
        <begin position="34"/>
        <end position="53"/>
    </location>
</feature>
<name>A0A5K7Z5E1_9BACT</name>
<keyword evidence="1" id="KW-0812">Transmembrane</keyword>
<keyword evidence="1" id="KW-0472">Membrane</keyword>
<sequence length="85" mass="9876">MKSNVGRTERIVRTIAGLVFFALGATWWRGFYWIAAVVFFSGLIAWCPIWSVMNISTCKETETEEIPVNSVSTDKDKRIRERRFK</sequence>
<feature type="transmembrane region" description="Helical" evidence="1">
    <location>
        <begin position="12"/>
        <end position="28"/>
    </location>
</feature>
<organism evidence="3 4">
    <name type="scientific">Desulfosarcina widdelii</name>
    <dbReference type="NCBI Taxonomy" id="947919"/>
    <lineage>
        <taxon>Bacteria</taxon>
        <taxon>Pseudomonadati</taxon>
        <taxon>Thermodesulfobacteriota</taxon>
        <taxon>Desulfobacteria</taxon>
        <taxon>Desulfobacterales</taxon>
        <taxon>Desulfosarcinaceae</taxon>
        <taxon>Desulfosarcina</taxon>
    </lineage>
</organism>
<accession>A0A5K7Z5E1</accession>
<evidence type="ECO:0000256" key="1">
    <source>
        <dbReference type="SAM" id="Phobius"/>
    </source>
</evidence>